<dbReference type="PANTHER" id="PTHR12460">
    <property type="entry name" value="CYCLIN-DEPENDENT KINASE INHIBITOR-RELATED PROTEIN"/>
    <property type="match status" value="1"/>
</dbReference>
<dbReference type="Proteomes" id="UP000623129">
    <property type="component" value="Unassembled WGS sequence"/>
</dbReference>
<sequence>MSGVFREEILADKLSELNNTQQCIQTLSHWCIFHRKHAETIVQTWNKQFHSSDKDKKIPLLYVANDILQNSRKNGKEFVEEFWKLLPAALKNVTEHGDDSVKSVVSRLVQIWEERRVFGSQTKSLKESVLGNEPLPELELSKKRARSSIKIVRRDSRSIRIKLNVGGTAEKIVSAFDAVSSNELDENADLEKCESAAKDIGKMEKDVEDACNEVGEPRREMLEKELKEEETILKQCIERLNVVEQNRAALVSQLKEALKEQESELEKVHIQLQLAEATVHQAANLRRRLNNEPVIDSKSKTHANGHTESDLPMKTASATAAQVADRLAASSRSQQIMSSVLSSFAAQEGKSSTNSGATIEKLTAMPVTPQAVFPGPPGAVMMGLNYGYGPGVSTQPLQPAQAGMMGPTRPMMPLGQMMSMSQQSQAMQFALQQVGPPGFRPLQSALPGMPFYHHPNQGV</sequence>
<protein>
    <submittedName>
        <fullName evidence="4">Formin-like protein 7</fullName>
    </submittedName>
</protein>
<dbReference type="PANTHER" id="PTHR12460:SF27">
    <property type="entry name" value="ENTH_VHS FAMILY PROTEIN"/>
    <property type="match status" value="1"/>
</dbReference>
<evidence type="ECO:0000259" key="3">
    <source>
        <dbReference type="PROSITE" id="PS51391"/>
    </source>
</evidence>
<dbReference type="InterPro" id="IPR006569">
    <property type="entry name" value="CID_dom"/>
</dbReference>
<dbReference type="InterPro" id="IPR008942">
    <property type="entry name" value="ENTH_VHS"/>
</dbReference>
<dbReference type="AlphaFoldDB" id="A0A833QGY0"/>
<dbReference type="OrthoDB" id="10069473at2759"/>
<gene>
    <name evidence="4" type="ORF">FCM35_KLT11772</name>
</gene>
<keyword evidence="5" id="KW-1185">Reference proteome</keyword>
<keyword evidence="1" id="KW-0507">mRNA processing</keyword>
<proteinExistence type="predicted"/>
<dbReference type="Gene3D" id="1.25.40.90">
    <property type="match status" value="1"/>
</dbReference>
<dbReference type="PROSITE" id="PS51391">
    <property type="entry name" value="CID"/>
    <property type="match status" value="1"/>
</dbReference>
<dbReference type="CDD" id="cd16981">
    <property type="entry name" value="CID_RPRD_like"/>
    <property type="match status" value="1"/>
</dbReference>
<evidence type="ECO:0000256" key="1">
    <source>
        <dbReference type="ARBA" id="ARBA00022664"/>
    </source>
</evidence>
<dbReference type="GO" id="GO:0005634">
    <property type="term" value="C:nucleus"/>
    <property type="evidence" value="ECO:0007669"/>
    <property type="project" value="UniProtKB-ARBA"/>
</dbReference>
<name>A0A833QGY0_9POAL</name>
<comment type="caution">
    <text evidence="4">The sequence shown here is derived from an EMBL/GenBank/DDBJ whole genome shotgun (WGS) entry which is preliminary data.</text>
</comment>
<feature type="coiled-coil region" evidence="2">
    <location>
        <begin position="219"/>
        <end position="292"/>
    </location>
</feature>
<feature type="domain" description="CID" evidence="3">
    <location>
        <begin position="2"/>
        <end position="134"/>
    </location>
</feature>
<dbReference type="EMBL" id="SWLB01000022">
    <property type="protein sequence ID" value="KAF3324305.1"/>
    <property type="molecule type" value="Genomic_DNA"/>
</dbReference>
<accession>A0A833QGY0</accession>
<evidence type="ECO:0000256" key="2">
    <source>
        <dbReference type="SAM" id="Coils"/>
    </source>
</evidence>
<dbReference type="SUPFAM" id="SSF48464">
    <property type="entry name" value="ENTH/VHS domain"/>
    <property type="match status" value="1"/>
</dbReference>
<dbReference type="GO" id="GO:0031124">
    <property type="term" value="P:mRNA 3'-end processing"/>
    <property type="evidence" value="ECO:0007669"/>
    <property type="project" value="TreeGrafter"/>
</dbReference>
<dbReference type="GO" id="GO:0000993">
    <property type="term" value="F:RNA polymerase II complex binding"/>
    <property type="evidence" value="ECO:0007669"/>
    <property type="project" value="TreeGrafter"/>
</dbReference>
<dbReference type="FunFam" id="1.25.40.90:FF:000018">
    <property type="entry name" value="ENTH/VHS family protein isoform 1"/>
    <property type="match status" value="1"/>
</dbReference>
<evidence type="ECO:0000313" key="4">
    <source>
        <dbReference type="EMBL" id="KAF3324305.1"/>
    </source>
</evidence>
<reference evidence="4" key="1">
    <citation type="submission" date="2020-01" db="EMBL/GenBank/DDBJ databases">
        <title>Genome sequence of Kobresia littledalei, the first chromosome-level genome in the family Cyperaceae.</title>
        <authorList>
            <person name="Qu G."/>
        </authorList>
    </citation>
    <scope>NUCLEOTIDE SEQUENCE</scope>
    <source>
        <strain evidence="4">C.B.Clarke</strain>
        <tissue evidence="4">Leaf</tissue>
    </source>
</reference>
<dbReference type="SMART" id="SM00582">
    <property type="entry name" value="RPR"/>
    <property type="match status" value="1"/>
</dbReference>
<evidence type="ECO:0000313" key="5">
    <source>
        <dbReference type="Proteomes" id="UP000623129"/>
    </source>
</evidence>
<dbReference type="Pfam" id="PF04818">
    <property type="entry name" value="CID"/>
    <property type="match status" value="1"/>
</dbReference>
<organism evidence="4 5">
    <name type="scientific">Carex littledalei</name>
    <dbReference type="NCBI Taxonomy" id="544730"/>
    <lineage>
        <taxon>Eukaryota</taxon>
        <taxon>Viridiplantae</taxon>
        <taxon>Streptophyta</taxon>
        <taxon>Embryophyta</taxon>
        <taxon>Tracheophyta</taxon>
        <taxon>Spermatophyta</taxon>
        <taxon>Magnoliopsida</taxon>
        <taxon>Liliopsida</taxon>
        <taxon>Poales</taxon>
        <taxon>Cyperaceae</taxon>
        <taxon>Cyperoideae</taxon>
        <taxon>Cariceae</taxon>
        <taxon>Carex</taxon>
        <taxon>Carex subgen. Euthyceras</taxon>
    </lineage>
</organism>
<keyword evidence="2" id="KW-0175">Coiled coil</keyword>